<accession>A0A3P3QEW7</accession>
<evidence type="ECO:0000313" key="4">
    <source>
        <dbReference type="Proteomes" id="UP000276260"/>
    </source>
</evidence>
<evidence type="ECO:0000256" key="1">
    <source>
        <dbReference type="SAM" id="MobiDB-lite"/>
    </source>
</evidence>
<organism evidence="3 4">
    <name type="scientific">Rheinheimera mesophila</name>
    <dbReference type="NCBI Taxonomy" id="1547515"/>
    <lineage>
        <taxon>Bacteria</taxon>
        <taxon>Pseudomonadati</taxon>
        <taxon>Pseudomonadota</taxon>
        <taxon>Gammaproteobacteria</taxon>
        <taxon>Chromatiales</taxon>
        <taxon>Chromatiaceae</taxon>
        <taxon>Rheinheimera</taxon>
    </lineage>
</organism>
<feature type="compositionally biased region" description="Acidic residues" evidence="1">
    <location>
        <begin position="193"/>
        <end position="202"/>
    </location>
</feature>
<reference evidence="3 4" key="1">
    <citation type="submission" date="2018-11" db="EMBL/GenBank/DDBJ databases">
        <title>Draft genome analysis of Rheinheimera mesophila isolated from an industrial waste site.</title>
        <authorList>
            <person name="Yu Q."/>
            <person name="Qi Y."/>
            <person name="Zhang H."/>
            <person name="Lu Y."/>
            <person name="Pu J."/>
        </authorList>
    </citation>
    <scope>NUCLEOTIDE SEQUENCE [LARGE SCALE GENOMIC DNA]</scope>
    <source>
        <strain evidence="3 4">IITR13</strain>
    </source>
</reference>
<name>A0A3P3QEW7_9GAMM</name>
<keyword evidence="2" id="KW-0472">Membrane</keyword>
<dbReference type="NCBIfam" id="TIGR02794">
    <property type="entry name" value="tolA_full"/>
    <property type="match status" value="1"/>
</dbReference>
<keyword evidence="4" id="KW-1185">Reference proteome</keyword>
<dbReference type="EMBL" id="RRCF01000004">
    <property type="protein sequence ID" value="RRJ19661.1"/>
    <property type="molecule type" value="Genomic_DNA"/>
</dbReference>
<dbReference type="GO" id="GO:0043213">
    <property type="term" value="P:bacteriocin transport"/>
    <property type="evidence" value="ECO:0007669"/>
    <property type="project" value="InterPro"/>
</dbReference>
<gene>
    <name evidence="3" type="primary">tolA</name>
    <name evidence="3" type="ORF">EIK76_14530</name>
</gene>
<dbReference type="GO" id="GO:0019534">
    <property type="term" value="F:toxin transmembrane transporter activity"/>
    <property type="evidence" value="ECO:0007669"/>
    <property type="project" value="InterPro"/>
</dbReference>
<comment type="caution">
    <text evidence="3">The sequence shown here is derived from an EMBL/GenBank/DDBJ whole genome shotgun (WGS) entry which is preliminary data.</text>
</comment>
<dbReference type="SUPFAM" id="SSF74653">
    <property type="entry name" value="TolA/TonB C-terminal domain"/>
    <property type="match status" value="1"/>
</dbReference>
<evidence type="ECO:0000256" key="2">
    <source>
        <dbReference type="SAM" id="Phobius"/>
    </source>
</evidence>
<dbReference type="GO" id="GO:0016020">
    <property type="term" value="C:membrane"/>
    <property type="evidence" value="ECO:0007669"/>
    <property type="project" value="InterPro"/>
</dbReference>
<feature type="region of interest" description="Disordered" evidence="1">
    <location>
        <begin position="61"/>
        <end position="202"/>
    </location>
</feature>
<feature type="compositionally biased region" description="Basic and acidic residues" evidence="1">
    <location>
        <begin position="65"/>
        <end position="192"/>
    </location>
</feature>
<keyword evidence="2" id="KW-1133">Transmembrane helix</keyword>
<dbReference type="OrthoDB" id="6194496at2"/>
<dbReference type="Gene3D" id="3.30.1150.10">
    <property type="match status" value="1"/>
</dbReference>
<dbReference type="Proteomes" id="UP000276260">
    <property type="component" value="Unassembled WGS sequence"/>
</dbReference>
<dbReference type="InterPro" id="IPR014161">
    <property type="entry name" value="Tol-Pal_TolA"/>
</dbReference>
<feature type="transmembrane region" description="Helical" evidence="2">
    <location>
        <begin position="15"/>
        <end position="36"/>
    </location>
</feature>
<keyword evidence="2" id="KW-0812">Transmembrane</keyword>
<dbReference type="AlphaFoldDB" id="A0A3P3QEW7"/>
<proteinExistence type="predicted"/>
<sequence length="307" mass="35542">MWSKTKMEPAFKKSLIISGALHLVVAVLLFVNFNFFKNEEILVVPMPGDLSAPLNATTVDQSQFDELKERNQQKKKDEEKRKKDLEKKKQQEEREKRLEEQRLKKQEQEKKEAELAEKKAAEEKKKQAIEKEKQQKLAAEKKKKEEEKKKQQELEKKKKEKLAKEKAAKEKAAKEKAEKEKAEQEKREREAAEEMLAEQLEEEAEARRAAKAGQILTEKQRYLAMIIAKIQQNWFVDDTMRGKECRVNIRLASNGFVTSSSVLGGDRALCESAMRAIQKAGNFPMSPDPDVYDALKDLTTILRPELR</sequence>
<evidence type="ECO:0000313" key="3">
    <source>
        <dbReference type="EMBL" id="RRJ19661.1"/>
    </source>
</evidence>
<protein>
    <submittedName>
        <fullName evidence="3">Cell envelope integrity protein TolA</fullName>
    </submittedName>
</protein>
<dbReference type="Pfam" id="PF06519">
    <property type="entry name" value="TolA"/>
    <property type="match status" value="1"/>
</dbReference>